<protein>
    <submittedName>
        <fullName evidence="1">DUF2935 domain-containing protein</fullName>
    </submittedName>
</protein>
<proteinExistence type="predicted"/>
<evidence type="ECO:0000313" key="2">
    <source>
        <dbReference type="Proteomes" id="UP000472521"/>
    </source>
</evidence>
<sequence>MLSRREFIRQSLELHLFFGRIMKEHSFFLQIGFTPKDSRLMQQANAFRMEFDKLLADAIYLSNGVVSNSVLKSGEVVTPFTLKAEMASAYFTGVNIPIRLTEVETGLMGDSSTKANPMLEEKVSMLNQRAMGLTRALAQFKTKILSDVICCRIFTVNYPLLIDHILREAKFYFQLVRRLQNREEINLEKEAYEQETFWNRIMAEHSKFIRGLLDPTEDELIKTANNFANEFDELTEEAKEAMDNAMAISKVTDDSLKATIEIKKFKAQGTQGLVECKIKSIIIPLLGDHTLREANHYLRLLKIFEKSE</sequence>
<dbReference type="Proteomes" id="UP000472521">
    <property type="component" value="Unassembled WGS sequence"/>
</dbReference>
<dbReference type="AlphaFoldDB" id="A0A6B4U747"/>
<reference evidence="1 2" key="1">
    <citation type="submission" date="2019-04" db="EMBL/GenBank/DDBJ databases">
        <title>Genome sequencing of Clostridium botulinum Groups I-IV and Clostridium butyricum.</title>
        <authorList>
            <person name="Brunt J."/>
            <person name="Van Vliet A.H.M."/>
            <person name="Stringer S.C."/>
            <person name="Carter A.T."/>
            <person name="Peck M.W."/>
        </authorList>
    </citation>
    <scope>NUCLEOTIDE SEQUENCE [LARGE SCALE GENOMIC DNA]</scope>
    <source>
        <strain evidence="1 2">IFR 18/054</strain>
    </source>
</reference>
<gene>
    <name evidence="1" type="ORF">FCV25_17855</name>
</gene>
<name>A0A6B4U747_CLOBO</name>
<dbReference type="SUPFAM" id="SSF158430">
    <property type="entry name" value="Bacillus cereus metalloprotein-like"/>
    <property type="match status" value="2"/>
</dbReference>
<dbReference type="Gene3D" id="1.20.1260.120">
    <property type="entry name" value="Protein of unknown function DUF2935"/>
    <property type="match status" value="1"/>
</dbReference>
<dbReference type="Pfam" id="PF11155">
    <property type="entry name" value="DUF2935"/>
    <property type="match status" value="2"/>
</dbReference>
<dbReference type="InterPro" id="IPR021328">
    <property type="entry name" value="CotB-like"/>
</dbReference>
<dbReference type="EMBL" id="SWND01000016">
    <property type="protein sequence ID" value="NFF03570.1"/>
    <property type="molecule type" value="Genomic_DNA"/>
</dbReference>
<organism evidence="1 2">
    <name type="scientific">Clostridium botulinum</name>
    <dbReference type="NCBI Taxonomy" id="1491"/>
    <lineage>
        <taxon>Bacteria</taxon>
        <taxon>Bacillati</taxon>
        <taxon>Bacillota</taxon>
        <taxon>Clostridia</taxon>
        <taxon>Eubacteriales</taxon>
        <taxon>Clostridiaceae</taxon>
        <taxon>Clostridium</taxon>
    </lineage>
</organism>
<comment type="caution">
    <text evidence="1">The sequence shown here is derived from an EMBL/GenBank/DDBJ whole genome shotgun (WGS) entry which is preliminary data.</text>
</comment>
<accession>A0A6B4U747</accession>
<evidence type="ECO:0000313" key="1">
    <source>
        <dbReference type="EMBL" id="NFF03570.1"/>
    </source>
</evidence>